<proteinExistence type="predicted"/>
<accession>A0A4Y2A2J4</accession>
<comment type="caution">
    <text evidence="1">The sequence shown here is derived from an EMBL/GenBank/DDBJ whole genome shotgun (WGS) entry which is preliminary data.</text>
</comment>
<dbReference type="Proteomes" id="UP000499080">
    <property type="component" value="Unassembled WGS sequence"/>
</dbReference>
<organism evidence="1 2">
    <name type="scientific">Araneus ventricosus</name>
    <name type="common">Orbweaver spider</name>
    <name type="synonym">Epeira ventricosa</name>
    <dbReference type="NCBI Taxonomy" id="182803"/>
    <lineage>
        <taxon>Eukaryota</taxon>
        <taxon>Metazoa</taxon>
        <taxon>Ecdysozoa</taxon>
        <taxon>Arthropoda</taxon>
        <taxon>Chelicerata</taxon>
        <taxon>Arachnida</taxon>
        <taxon>Araneae</taxon>
        <taxon>Araneomorphae</taxon>
        <taxon>Entelegynae</taxon>
        <taxon>Araneoidea</taxon>
        <taxon>Araneidae</taxon>
        <taxon>Araneus</taxon>
    </lineage>
</organism>
<sequence length="103" mass="11551">MFQMQPLPLHSQKITVWCGFTTAFIVGTFFFEQIGPSHPVTYTVNGTRYESLLRNQLIPAPQQRGCVDSAIFMQDGTPSRIATPMKQLLNLYCGNDRIIAAIT</sequence>
<dbReference type="Gene3D" id="3.30.420.10">
    <property type="entry name" value="Ribonuclease H-like superfamily/Ribonuclease H"/>
    <property type="match status" value="1"/>
</dbReference>
<dbReference type="EMBL" id="BGPR01000003">
    <property type="protein sequence ID" value="GBL73476.1"/>
    <property type="molecule type" value="Genomic_DNA"/>
</dbReference>
<dbReference type="GO" id="GO:0003676">
    <property type="term" value="F:nucleic acid binding"/>
    <property type="evidence" value="ECO:0007669"/>
    <property type="project" value="InterPro"/>
</dbReference>
<evidence type="ECO:0000313" key="2">
    <source>
        <dbReference type="Proteomes" id="UP000499080"/>
    </source>
</evidence>
<keyword evidence="2" id="KW-1185">Reference proteome</keyword>
<protein>
    <submittedName>
        <fullName evidence="1">Uncharacterized protein</fullName>
    </submittedName>
</protein>
<name>A0A4Y2A2J4_ARAVE</name>
<evidence type="ECO:0000313" key="1">
    <source>
        <dbReference type="EMBL" id="GBL73476.1"/>
    </source>
</evidence>
<reference evidence="1 2" key="1">
    <citation type="journal article" date="2019" name="Sci. Rep.">
        <title>Orb-weaving spider Araneus ventricosus genome elucidates the spidroin gene catalogue.</title>
        <authorList>
            <person name="Kono N."/>
            <person name="Nakamura H."/>
            <person name="Ohtoshi R."/>
            <person name="Moran D.A.P."/>
            <person name="Shinohara A."/>
            <person name="Yoshida Y."/>
            <person name="Fujiwara M."/>
            <person name="Mori M."/>
            <person name="Tomita M."/>
            <person name="Arakawa K."/>
        </authorList>
    </citation>
    <scope>NUCLEOTIDE SEQUENCE [LARGE SCALE GENOMIC DNA]</scope>
</reference>
<dbReference type="AlphaFoldDB" id="A0A4Y2A2J4"/>
<dbReference type="InterPro" id="IPR036397">
    <property type="entry name" value="RNaseH_sf"/>
</dbReference>
<gene>
    <name evidence="1" type="ORF">AVEN_159472_1</name>
</gene>